<keyword evidence="3 6" id="KW-0645">Protease</keyword>
<evidence type="ECO:0000256" key="2">
    <source>
        <dbReference type="ARBA" id="ARBA00022438"/>
    </source>
</evidence>
<feature type="binding site" evidence="6">
    <location>
        <position position="118"/>
    </location>
    <ligand>
        <name>a divalent metal cation</name>
        <dbReference type="ChEBI" id="CHEBI:60240"/>
        <label>1</label>
    </ligand>
</feature>
<comment type="subunit">
    <text evidence="6">Monomer.</text>
</comment>
<comment type="similarity">
    <text evidence="6">Belongs to the peptidase M24A family. Methionine aminopeptidase type 1 subfamily.</text>
</comment>
<dbReference type="Proteomes" id="UP000183192">
    <property type="component" value="Unassembled WGS sequence"/>
</dbReference>
<feature type="binding site" evidence="6">
    <location>
        <position position="101"/>
    </location>
    <ligand>
        <name>a divalent metal cation</name>
        <dbReference type="ChEBI" id="CHEBI:60240"/>
        <label>1</label>
    </ligand>
</feature>
<dbReference type="GO" id="GO:0004239">
    <property type="term" value="F:initiator methionyl aminopeptidase activity"/>
    <property type="evidence" value="ECO:0007669"/>
    <property type="project" value="UniProtKB-UniRule"/>
</dbReference>
<evidence type="ECO:0000259" key="8">
    <source>
        <dbReference type="Pfam" id="PF00557"/>
    </source>
</evidence>
<organism evidence="9 10">
    <name type="scientific">Candidatus Falkowbacteria bacterium CG1_02_37_44</name>
    <dbReference type="NCBI Taxonomy" id="1805146"/>
    <lineage>
        <taxon>Bacteria</taxon>
        <taxon>Candidatus Falkowiibacteriota</taxon>
    </lineage>
</organism>
<dbReference type="InterPro" id="IPR036005">
    <property type="entry name" value="Creatinase/aminopeptidase-like"/>
</dbReference>
<dbReference type="PANTHER" id="PTHR43330">
    <property type="entry name" value="METHIONINE AMINOPEPTIDASE"/>
    <property type="match status" value="1"/>
</dbReference>
<dbReference type="STRING" id="1805146.AUJ27_01005"/>
<dbReference type="EC" id="3.4.11.18" evidence="6 7"/>
<feature type="binding site" evidence="6">
    <location>
        <position position="188"/>
    </location>
    <ligand>
        <name>substrate</name>
    </ligand>
</feature>
<dbReference type="PRINTS" id="PR00599">
    <property type="entry name" value="MAPEPTIDASE"/>
</dbReference>
<dbReference type="SUPFAM" id="SSF55920">
    <property type="entry name" value="Creatinase/aminopeptidase"/>
    <property type="match status" value="1"/>
</dbReference>
<dbReference type="Gene3D" id="3.90.230.10">
    <property type="entry name" value="Creatinase/methionine aminopeptidase superfamily"/>
    <property type="match status" value="1"/>
</dbReference>
<dbReference type="Pfam" id="PF00557">
    <property type="entry name" value="Peptidase_M24"/>
    <property type="match status" value="1"/>
</dbReference>
<name>A0A1J4T7Y1_9BACT</name>
<protein>
    <recommendedName>
        <fullName evidence="6 7">Methionine aminopeptidase</fullName>
        <shortName evidence="6">MAP</shortName>
        <shortName evidence="6">MetAP</shortName>
        <ecNumber evidence="6 7">3.4.11.18</ecNumber>
    </recommendedName>
    <alternativeName>
        <fullName evidence="6">Peptidase M</fullName>
    </alternativeName>
</protein>
<keyword evidence="5 6" id="KW-0378">Hydrolase</keyword>
<dbReference type="HAMAP" id="MF_01974">
    <property type="entry name" value="MetAP_1"/>
    <property type="match status" value="1"/>
</dbReference>
<dbReference type="NCBIfam" id="TIGR00500">
    <property type="entry name" value="met_pdase_I"/>
    <property type="match status" value="1"/>
</dbReference>
<evidence type="ECO:0000256" key="4">
    <source>
        <dbReference type="ARBA" id="ARBA00022723"/>
    </source>
</evidence>
<evidence type="ECO:0000256" key="3">
    <source>
        <dbReference type="ARBA" id="ARBA00022670"/>
    </source>
</evidence>
<comment type="function">
    <text evidence="1 6">Removes the N-terminal methionine from nascent proteins. The N-terminal methionine is often cleaved when the second residue in the primary sequence is small and uncharged (Met-Ala-, Cys, Gly, Pro, Ser, Thr, or Val). Requires deformylation of the N(alpha)-formylated initiator methionine before it can be hydrolyzed.</text>
</comment>
<reference evidence="9 10" key="1">
    <citation type="journal article" date="2016" name="Environ. Microbiol.">
        <title>Genomic resolution of a cold subsurface aquifer community provides metabolic insights for novel microbes adapted to high CO concentrations.</title>
        <authorList>
            <person name="Probst A.J."/>
            <person name="Castelle C.J."/>
            <person name="Singh A."/>
            <person name="Brown C.T."/>
            <person name="Anantharaman K."/>
            <person name="Sharon I."/>
            <person name="Hug L.A."/>
            <person name="Burstein D."/>
            <person name="Emerson J.B."/>
            <person name="Thomas B.C."/>
            <person name="Banfield J.F."/>
        </authorList>
    </citation>
    <scope>NUCLEOTIDE SEQUENCE [LARGE SCALE GENOMIC DNA]</scope>
    <source>
        <strain evidence="9">CG1_02_37_44</strain>
    </source>
</reference>
<feature type="binding site" evidence="6">
    <location>
        <position position="247"/>
    </location>
    <ligand>
        <name>a divalent metal cation</name>
        <dbReference type="ChEBI" id="CHEBI:60240"/>
        <label>2</label>
        <note>catalytic</note>
    </ligand>
</feature>
<evidence type="ECO:0000256" key="1">
    <source>
        <dbReference type="ARBA" id="ARBA00002521"/>
    </source>
</evidence>
<keyword evidence="2 6" id="KW-0031">Aminopeptidase</keyword>
<dbReference type="CDD" id="cd01086">
    <property type="entry name" value="MetAP1"/>
    <property type="match status" value="1"/>
</dbReference>
<evidence type="ECO:0000313" key="10">
    <source>
        <dbReference type="Proteomes" id="UP000183192"/>
    </source>
</evidence>
<comment type="catalytic activity">
    <reaction evidence="6 7">
        <text>Release of N-terminal amino acids, preferentially methionine, from peptides and arylamides.</text>
        <dbReference type="EC" id="3.4.11.18"/>
    </reaction>
</comment>
<dbReference type="InterPro" id="IPR002467">
    <property type="entry name" value="Pept_M24A_MAP1"/>
</dbReference>
<proteinExistence type="inferred from homology"/>
<dbReference type="EMBL" id="MNUU01000018">
    <property type="protein sequence ID" value="OIO08244.1"/>
    <property type="molecule type" value="Genomic_DNA"/>
</dbReference>
<feature type="binding site" evidence="6">
    <location>
        <position position="216"/>
    </location>
    <ligand>
        <name>a divalent metal cation</name>
        <dbReference type="ChEBI" id="CHEBI:60240"/>
        <label>2</label>
        <note>catalytic</note>
    </ligand>
</feature>
<dbReference type="AlphaFoldDB" id="A0A1J4T7Y1"/>
<dbReference type="InterPro" id="IPR001714">
    <property type="entry name" value="Pept_M24_MAP"/>
</dbReference>
<dbReference type="GO" id="GO:0046872">
    <property type="term" value="F:metal ion binding"/>
    <property type="evidence" value="ECO:0007669"/>
    <property type="project" value="UniProtKB-UniRule"/>
</dbReference>
<evidence type="ECO:0000256" key="7">
    <source>
        <dbReference type="RuleBase" id="RU003653"/>
    </source>
</evidence>
<dbReference type="GO" id="GO:0005829">
    <property type="term" value="C:cytosol"/>
    <property type="evidence" value="ECO:0007669"/>
    <property type="project" value="TreeGrafter"/>
</dbReference>
<dbReference type="GO" id="GO:0006508">
    <property type="term" value="P:proteolysis"/>
    <property type="evidence" value="ECO:0007669"/>
    <property type="project" value="UniProtKB-KW"/>
</dbReference>
<feature type="binding site" evidence="6">
    <location>
        <position position="181"/>
    </location>
    <ligand>
        <name>a divalent metal cation</name>
        <dbReference type="ChEBI" id="CHEBI:60240"/>
        <label>2</label>
        <note>catalytic</note>
    </ligand>
</feature>
<evidence type="ECO:0000256" key="5">
    <source>
        <dbReference type="ARBA" id="ARBA00022801"/>
    </source>
</evidence>
<evidence type="ECO:0000256" key="6">
    <source>
        <dbReference type="HAMAP-Rule" id="MF_01974"/>
    </source>
</evidence>
<feature type="binding site" evidence="6">
    <location>
        <position position="247"/>
    </location>
    <ligand>
        <name>a divalent metal cation</name>
        <dbReference type="ChEBI" id="CHEBI:60240"/>
        <label>1</label>
    </ligand>
</feature>
<keyword evidence="4 6" id="KW-0479">Metal-binding</keyword>
<comment type="caution">
    <text evidence="9">The sequence shown here is derived from an EMBL/GenBank/DDBJ whole genome shotgun (WGS) entry which is preliminary data.</text>
</comment>
<comment type="cofactor">
    <cofactor evidence="6">
        <name>Co(2+)</name>
        <dbReference type="ChEBI" id="CHEBI:48828"/>
    </cofactor>
    <cofactor evidence="6">
        <name>Zn(2+)</name>
        <dbReference type="ChEBI" id="CHEBI:29105"/>
    </cofactor>
    <cofactor evidence="6">
        <name>Mn(2+)</name>
        <dbReference type="ChEBI" id="CHEBI:29035"/>
    </cofactor>
    <cofactor evidence="6">
        <name>Fe(2+)</name>
        <dbReference type="ChEBI" id="CHEBI:29033"/>
    </cofactor>
    <text evidence="6">Binds 2 divalent metal cations per subunit. Has a high-affinity and a low affinity metal-binding site. The true nature of the physiological cofactor is under debate. The enzyme is active with cobalt, zinc, manganese or divalent iron ions. Most likely, methionine aminopeptidases function as mononuclear Fe(2+)-metalloproteases under physiological conditions, and the catalytically relevant metal-binding site has been assigned to the histidine-containing high-affinity site.</text>
</comment>
<feature type="binding site" evidence="6">
    <location>
        <position position="118"/>
    </location>
    <ligand>
        <name>a divalent metal cation</name>
        <dbReference type="ChEBI" id="CHEBI:60240"/>
        <label>2</label>
        <note>catalytic</note>
    </ligand>
</feature>
<dbReference type="PANTHER" id="PTHR43330:SF27">
    <property type="entry name" value="METHIONINE AMINOPEPTIDASE"/>
    <property type="match status" value="1"/>
</dbReference>
<gene>
    <name evidence="6" type="primary">map</name>
    <name evidence="9" type="ORF">AUJ27_01005</name>
</gene>
<accession>A0A1J4T7Y1</accession>
<feature type="binding site" evidence="6">
    <location>
        <position position="83"/>
    </location>
    <ligand>
        <name>substrate</name>
    </ligand>
</feature>
<feature type="domain" description="Peptidase M24" evidence="8">
    <location>
        <begin position="12"/>
        <end position="254"/>
    </location>
</feature>
<evidence type="ECO:0000313" key="9">
    <source>
        <dbReference type="EMBL" id="OIO08244.1"/>
    </source>
</evidence>
<dbReference type="GO" id="GO:0070006">
    <property type="term" value="F:metalloaminopeptidase activity"/>
    <property type="evidence" value="ECO:0007669"/>
    <property type="project" value="UniProtKB-UniRule"/>
</dbReference>
<dbReference type="InterPro" id="IPR000994">
    <property type="entry name" value="Pept_M24"/>
</dbReference>
<sequence>MIIIKSGQEIEILRQGGKILAGILKEIKYIIKPGATTGDLENLACKLISQAGGRPSFKNYRGKEEAKPFPTSLCTSINNEVVHAPALPSRQLESGDIIGLDIGMEYPYKSGKKGYFTDMAETIAVGKISKQTEKLLKATKESLRLAIENAKPGNTLNDIGGTIQKYIEANGFSVVRDLVGHGVGKEVHEDPPVPNYIIKDENKNILLKPGMVIAIEPMVNIGSSEIKVASDGLTILTKDNSLSAHFEHSLAITKNGNIVLTSV</sequence>